<reference evidence="2" key="1">
    <citation type="submission" date="2016-10" db="EMBL/GenBank/DDBJ databases">
        <authorList>
            <person name="Varghese N."/>
            <person name="Submissions S."/>
        </authorList>
    </citation>
    <scope>NUCLEOTIDE SEQUENCE [LARGE SCALE GENOMIC DNA]</scope>
    <source>
        <strain evidence="2">DSM 19110</strain>
    </source>
</reference>
<dbReference type="RefSeq" id="WP_074607357.1">
    <property type="nucleotide sequence ID" value="NZ_FNGY01000004.1"/>
</dbReference>
<dbReference type="OrthoDB" id="1186159at2"/>
<evidence type="ECO:0000313" key="1">
    <source>
        <dbReference type="EMBL" id="SDM59313.1"/>
    </source>
</evidence>
<dbReference type="Proteomes" id="UP000183200">
    <property type="component" value="Unassembled WGS sequence"/>
</dbReference>
<keyword evidence="1" id="KW-0540">Nuclease</keyword>
<gene>
    <name evidence="1" type="ORF">SAMN05421820_104173</name>
</gene>
<name>A0A1G9UHJ4_9SPHI</name>
<evidence type="ECO:0000313" key="2">
    <source>
        <dbReference type="Proteomes" id="UP000183200"/>
    </source>
</evidence>
<dbReference type="InterPro" id="IPR036691">
    <property type="entry name" value="Endo/exonu/phosph_ase_sf"/>
</dbReference>
<proteinExistence type="predicted"/>
<protein>
    <submittedName>
        <fullName evidence="1">Endonuclease/Exonuclease/phosphatase family protein</fullName>
    </submittedName>
</protein>
<dbReference type="EMBL" id="FNGY01000004">
    <property type="protein sequence ID" value="SDM59313.1"/>
    <property type="molecule type" value="Genomic_DNA"/>
</dbReference>
<sequence length="445" mass="47423">MTKILYWNIEKFSINKINDPSTKRKDRSLPSGIVASGNRSDLILNVMQANAPDIFVIIETTTGAGAEGTLINTGGSQAALDLLQKIRAKFGVTWMLVPPLIIGQSTLKEGVCVFFNSSSNLFFTGPFGWEGGVNPANVIGGGATVAYAAPWDTALPAGKTPTTAGIINGGLRQNQLAGQWLYDDGAAPAVKLEFPSAGERPPYLTTFWDAGSNRNIKLLAYHAPPPETKISAAGVDSLSKIREITTLLGAQDDVIIMGDFNVNLSEKVLADEAYDTLIADSYTRQINPTAASGFPDQGYICTTLYGTSGKNKAEPTDTRGYPAYGYMTQNSYDNMLTRYGDAVRVPVSSKITIVNLVAGSPYTKPTTPAYAGAKGTLVYTTAMETDRTAADPLAPVALLLPPDPAPNGNGGYAPNTKGVGPKFREWENYGVVRSTSDHMALIIDF</sequence>
<dbReference type="AlphaFoldDB" id="A0A1G9UHJ4"/>
<keyword evidence="1" id="KW-0269">Exonuclease</keyword>
<organism evidence="1 2">
    <name type="scientific">Pedobacter steynii</name>
    <dbReference type="NCBI Taxonomy" id="430522"/>
    <lineage>
        <taxon>Bacteria</taxon>
        <taxon>Pseudomonadati</taxon>
        <taxon>Bacteroidota</taxon>
        <taxon>Sphingobacteriia</taxon>
        <taxon>Sphingobacteriales</taxon>
        <taxon>Sphingobacteriaceae</taxon>
        <taxon>Pedobacter</taxon>
    </lineage>
</organism>
<keyword evidence="1" id="KW-0378">Hydrolase</keyword>
<accession>A0A1G9UHJ4</accession>
<dbReference type="GO" id="GO:0004519">
    <property type="term" value="F:endonuclease activity"/>
    <property type="evidence" value="ECO:0007669"/>
    <property type="project" value="UniProtKB-KW"/>
</dbReference>
<dbReference type="GO" id="GO:0004527">
    <property type="term" value="F:exonuclease activity"/>
    <property type="evidence" value="ECO:0007669"/>
    <property type="project" value="UniProtKB-KW"/>
</dbReference>
<dbReference type="SUPFAM" id="SSF56219">
    <property type="entry name" value="DNase I-like"/>
    <property type="match status" value="1"/>
</dbReference>
<keyword evidence="1" id="KW-0255">Endonuclease</keyword>
<keyword evidence="2" id="KW-1185">Reference proteome</keyword>
<dbReference type="Gene3D" id="3.60.10.10">
    <property type="entry name" value="Endonuclease/exonuclease/phosphatase"/>
    <property type="match status" value="1"/>
</dbReference>